<evidence type="ECO:0000259" key="1">
    <source>
        <dbReference type="Pfam" id="PF02732"/>
    </source>
</evidence>
<dbReference type="GO" id="GO:0004518">
    <property type="term" value="F:nuclease activity"/>
    <property type="evidence" value="ECO:0007669"/>
    <property type="project" value="InterPro"/>
</dbReference>
<dbReference type="InterPro" id="IPR011335">
    <property type="entry name" value="Restrct_endonuc-II-like"/>
</dbReference>
<dbReference type="EMBL" id="VSSQ01000016">
    <property type="protein sequence ID" value="MPL61867.1"/>
    <property type="molecule type" value="Genomic_DNA"/>
</dbReference>
<dbReference type="Pfam" id="PF02732">
    <property type="entry name" value="ERCC4"/>
    <property type="match status" value="1"/>
</dbReference>
<sequence length="222" mass="25447">MSLLPRGSKVSIESREGVRIQPTVDYFGKENTIVEQFGSPDYRFKIGDEYVVGIEYKTIGDLVSSIMNGHIFKQVNTMQKLYKDHYLFIEGDIDDYLDSMKYWKKKIYFTKKNWRGFISGMVQETKIIIIKDYDEALEMMELCFKKSTDGKNHCRVPIRKLDNPAMTYINGIENIGEDTAKLVSEELELKNLNDLLGLDKDSLLSLKGVGNKTADNIMEAIG</sequence>
<organism evidence="2">
    <name type="scientific">bioreactor metagenome</name>
    <dbReference type="NCBI Taxonomy" id="1076179"/>
    <lineage>
        <taxon>unclassified sequences</taxon>
        <taxon>metagenomes</taxon>
        <taxon>ecological metagenomes</taxon>
    </lineage>
</organism>
<dbReference type="InterPro" id="IPR010994">
    <property type="entry name" value="RuvA_2-like"/>
</dbReference>
<dbReference type="Gene3D" id="1.10.150.20">
    <property type="entry name" value="5' to 3' exonuclease, C-terminal subdomain"/>
    <property type="match status" value="1"/>
</dbReference>
<dbReference type="InterPro" id="IPR006166">
    <property type="entry name" value="ERCC4_domain"/>
</dbReference>
<gene>
    <name evidence="2" type="ORF">SDC9_07456</name>
</gene>
<name>A0A644T5S8_9ZZZZ</name>
<reference evidence="2" key="1">
    <citation type="submission" date="2019-08" db="EMBL/GenBank/DDBJ databases">
        <authorList>
            <person name="Kucharzyk K."/>
            <person name="Murdoch R.W."/>
            <person name="Higgins S."/>
            <person name="Loffler F."/>
        </authorList>
    </citation>
    <scope>NUCLEOTIDE SEQUENCE</scope>
</reference>
<dbReference type="GO" id="GO:0003677">
    <property type="term" value="F:DNA binding"/>
    <property type="evidence" value="ECO:0007669"/>
    <property type="project" value="InterPro"/>
</dbReference>
<dbReference type="SUPFAM" id="SSF47781">
    <property type="entry name" value="RuvA domain 2-like"/>
    <property type="match status" value="1"/>
</dbReference>
<dbReference type="AlphaFoldDB" id="A0A644T5S8"/>
<dbReference type="SUPFAM" id="SSF52980">
    <property type="entry name" value="Restriction endonuclease-like"/>
    <property type="match status" value="1"/>
</dbReference>
<proteinExistence type="predicted"/>
<dbReference type="Gene3D" id="3.40.50.10130">
    <property type="match status" value="1"/>
</dbReference>
<accession>A0A644T5S8</accession>
<comment type="caution">
    <text evidence="2">The sequence shown here is derived from an EMBL/GenBank/DDBJ whole genome shotgun (WGS) entry which is preliminary data.</text>
</comment>
<feature type="domain" description="ERCC4" evidence="1">
    <location>
        <begin position="31"/>
        <end position="109"/>
    </location>
</feature>
<dbReference type="GO" id="GO:0006259">
    <property type="term" value="P:DNA metabolic process"/>
    <property type="evidence" value="ECO:0007669"/>
    <property type="project" value="UniProtKB-ARBA"/>
</dbReference>
<evidence type="ECO:0000313" key="2">
    <source>
        <dbReference type="EMBL" id="MPL61867.1"/>
    </source>
</evidence>
<dbReference type="Pfam" id="PF14520">
    <property type="entry name" value="HHH_5"/>
    <property type="match status" value="1"/>
</dbReference>
<protein>
    <recommendedName>
        <fullName evidence="1">ERCC4 domain-containing protein</fullName>
    </recommendedName>
</protein>